<feature type="transmembrane region" description="Helical" evidence="1">
    <location>
        <begin position="16"/>
        <end position="34"/>
    </location>
</feature>
<keyword evidence="1" id="KW-0472">Membrane</keyword>
<keyword evidence="1" id="KW-0812">Transmembrane</keyword>
<keyword evidence="1" id="KW-1133">Transmembrane helix</keyword>
<sequence length="129" mass="15308">MGIFKKKPLKEQRREFLFMILILGLAAYYILFFTPKNSLELYQAISFADDYEEAQKVMLEGYEDNFKEEDFEFMNRPEHSAGRISQFTLFEYNEKTYMVMTTPGTEKLKVLAIEELPAEIREYFLEVAP</sequence>
<dbReference type="EMBL" id="CP134494">
    <property type="protein sequence ID" value="WNF24885.1"/>
    <property type="molecule type" value="Genomic_DNA"/>
</dbReference>
<keyword evidence="3" id="KW-1185">Reference proteome</keyword>
<name>A0ABY9VML5_9BACI</name>
<organism evidence="2 3">
    <name type="scientific">Mesobacillus jeotgali</name>
    <dbReference type="NCBI Taxonomy" id="129985"/>
    <lineage>
        <taxon>Bacteria</taxon>
        <taxon>Bacillati</taxon>
        <taxon>Bacillota</taxon>
        <taxon>Bacilli</taxon>
        <taxon>Bacillales</taxon>
        <taxon>Bacillaceae</taxon>
        <taxon>Mesobacillus</taxon>
    </lineage>
</organism>
<dbReference type="Proteomes" id="UP001303324">
    <property type="component" value="Chromosome"/>
</dbReference>
<protein>
    <recommendedName>
        <fullName evidence="4">DUF3139 domain-containing protein</fullName>
    </recommendedName>
</protein>
<evidence type="ECO:0000256" key="1">
    <source>
        <dbReference type="SAM" id="Phobius"/>
    </source>
</evidence>
<accession>A0ABY9VML5</accession>
<evidence type="ECO:0008006" key="4">
    <source>
        <dbReference type="Google" id="ProtNLM"/>
    </source>
</evidence>
<reference evidence="2 3" key="1">
    <citation type="submission" date="2023-09" db="EMBL/GenBank/DDBJ databases">
        <title>Microbial mechanism of fulvic acid promoting antimony reduction mineralization in rice fields.</title>
        <authorList>
            <person name="Chen G."/>
            <person name="Lan J."/>
        </authorList>
    </citation>
    <scope>NUCLEOTIDE SEQUENCE [LARGE SCALE GENOMIC DNA]</scope>
    <source>
        <strain evidence="2 3">PS1</strain>
    </source>
</reference>
<evidence type="ECO:0000313" key="2">
    <source>
        <dbReference type="EMBL" id="WNF24885.1"/>
    </source>
</evidence>
<dbReference type="RefSeq" id="WP_311075907.1">
    <property type="nucleotide sequence ID" value="NZ_CP134494.1"/>
</dbReference>
<evidence type="ECO:0000313" key="3">
    <source>
        <dbReference type="Proteomes" id="UP001303324"/>
    </source>
</evidence>
<proteinExistence type="predicted"/>
<gene>
    <name evidence="2" type="ORF">RH061_10540</name>
</gene>